<dbReference type="GO" id="GO:0003676">
    <property type="term" value="F:nucleic acid binding"/>
    <property type="evidence" value="ECO:0007669"/>
    <property type="project" value="InterPro"/>
</dbReference>
<dbReference type="Gene3D" id="3.30.40.10">
    <property type="entry name" value="Zinc/RING finger domain, C3HC4 (zinc finger)"/>
    <property type="match status" value="1"/>
</dbReference>
<dbReference type="GO" id="GO:0008270">
    <property type="term" value="F:zinc ion binding"/>
    <property type="evidence" value="ECO:0007669"/>
    <property type="project" value="UniProtKB-KW"/>
</dbReference>
<dbReference type="AlphaFoldDB" id="A0A2N9FRH1"/>
<keyword evidence="7" id="KW-0808">Transferase</keyword>
<dbReference type="PROSITE" id="PS50089">
    <property type="entry name" value="ZF_RING_2"/>
    <property type="match status" value="1"/>
</dbReference>
<feature type="domain" description="RING-type" evidence="16">
    <location>
        <begin position="330"/>
        <end position="553"/>
    </location>
</feature>
<evidence type="ECO:0000256" key="9">
    <source>
        <dbReference type="ARBA" id="ARBA00022737"/>
    </source>
</evidence>
<dbReference type="InterPro" id="IPR036397">
    <property type="entry name" value="RNaseH_sf"/>
</dbReference>
<dbReference type="UniPathway" id="UPA00143"/>
<gene>
    <name evidence="17" type="ORF">FSB_LOCUS17724</name>
</gene>
<dbReference type="InterPro" id="IPR002156">
    <property type="entry name" value="RNaseH_domain"/>
</dbReference>
<evidence type="ECO:0000259" key="16">
    <source>
        <dbReference type="PROSITE" id="PS51873"/>
    </source>
</evidence>
<dbReference type="SUPFAM" id="SSF53098">
    <property type="entry name" value="Ribonuclease H-like"/>
    <property type="match status" value="1"/>
</dbReference>
<dbReference type="EMBL" id="OIVN01001101">
    <property type="protein sequence ID" value="SPC89842.1"/>
    <property type="molecule type" value="Genomic_DNA"/>
</dbReference>
<evidence type="ECO:0000256" key="12">
    <source>
        <dbReference type="ARBA" id="ARBA00022833"/>
    </source>
</evidence>
<keyword evidence="8" id="KW-0479">Metal-binding</keyword>
<dbReference type="GO" id="GO:0061630">
    <property type="term" value="F:ubiquitin protein ligase activity"/>
    <property type="evidence" value="ECO:0007669"/>
    <property type="project" value="UniProtKB-EC"/>
</dbReference>
<evidence type="ECO:0000256" key="14">
    <source>
        <dbReference type="SAM" id="MobiDB-lite"/>
    </source>
</evidence>
<dbReference type="FunFam" id="3.30.40.10:FF:000230">
    <property type="entry name" value="RBR-type E3 ubiquitin transferase"/>
    <property type="match status" value="1"/>
</dbReference>
<protein>
    <recommendedName>
        <fullName evidence="6">RBR-type E3 ubiquitin transferase</fullName>
        <ecNumber evidence="6">2.3.2.31</ecNumber>
    </recommendedName>
</protein>
<dbReference type="FunFam" id="1.20.120.1750:FF:000019">
    <property type="entry name" value="RBR-type E3 ubiquitin transferase"/>
    <property type="match status" value="1"/>
</dbReference>
<comment type="similarity">
    <text evidence="5">Belongs to the RBR family. Ariadne subfamily.</text>
</comment>
<dbReference type="PROSITE" id="PS00518">
    <property type="entry name" value="ZF_RING_1"/>
    <property type="match status" value="1"/>
</dbReference>
<dbReference type="InterPro" id="IPR002867">
    <property type="entry name" value="IBR_dom"/>
</dbReference>
<evidence type="ECO:0000256" key="1">
    <source>
        <dbReference type="ARBA" id="ARBA00001798"/>
    </source>
</evidence>
<dbReference type="Gene3D" id="3.30.420.10">
    <property type="entry name" value="Ribonuclease H-like superfamily/Ribonuclease H"/>
    <property type="match status" value="1"/>
</dbReference>
<name>A0A2N9FRH1_FAGSY</name>
<dbReference type="CDD" id="cd22582">
    <property type="entry name" value="BRcat_RBR_unk"/>
    <property type="match status" value="1"/>
</dbReference>
<keyword evidence="12" id="KW-0862">Zinc</keyword>
<dbReference type="EC" id="2.3.2.31" evidence="6"/>
<dbReference type="Pfam" id="PF01485">
    <property type="entry name" value="IBR"/>
    <property type="match status" value="2"/>
</dbReference>
<feature type="region of interest" description="Disordered" evidence="14">
    <location>
        <begin position="556"/>
        <end position="575"/>
    </location>
</feature>
<feature type="domain" description="RING-type" evidence="15">
    <location>
        <begin position="334"/>
        <end position="378"/>
    </location>
</feature>
<evidence type="ECO:0000256" key="5">
    <source>
        <dbReference type="ARBA" id="ARBA00005884"/>
    </source>
</evidence>
<evidence type="ECO:0000256" key="11">
    <source>
        <dbReference type="ARBA" id="ARBA00022786"/>
    </source>
</evidence>
<dbReference type="SUPFAM" id="SSF57850">
    <property type="entry name" value="RING/U-box"/>
    <property type="match status" value="2"/>
</dbReference>
<dbReference type="InterPro" id="IPR001841">
    <property type="entry name" value="Znf_RING"/>
</dbReference>
<keyword evidence="10 13" id="KW-0863">Zinc-finger</keyword>
<dbReference type="SMART" id="SM00647">
    <property type="entry name" value="IBR"/>
    <property type="match status" value="2"/>
</dbReference>
<dbReference type="Pfam" id="PF13456">
    <property type="entry name" value="RVT_3"/>
    <property type="match status" value="1"/>
</dbReference>
<comment type="pathway">
    <text evidence="4">Protein modification; protein ubiquitination.</text>
</comment>
<proteinExistence type="inferred from homology"/>
<evidence type="ECO:0000256" key="2">
    <source>
        <dbReference type="ARBA" id="ARBA00001947"/>
    </source>
</evidence>
<reference evidence="17" key="1">
    <citation type="submission" date="2018-02" db="EMBL/GenBank/DDBJ databases">
        <authorList>
            <person name="Cohen D.B."/>
            <person name="Kent A.D."/>
        </authorList>
    </citation>
    <scope>NUCLEOTIDE SEQUENCE</scope>
</reference>
<dbReference type="InterPro" id="IPR012337">
    <property type="entry name" value="RNaseH-like_sf"/>
</dbReference>
<dbReference type="Gene3D" id="1.20.120.1750">
    <property type="match status" value="1"/>
</dbReference>
<evidence type="ECO:0000259" key="15">
    <source>
        <dbReference type="PROSITE" id="PS50089"/>
    </source>
</evidence>
<evidence type="ECO:0000256" key="4">
    <source>
        <dbReference type="ARBA" id="ARBA00004906"/>
    </source>
</evidence>
<keyword evidence="11" id="KW-0833">Ubl conjugation pathway</keyword>
<feature type="region of interest" description="Disordered" evidence="14">
    <location>
        <begin position="149"/>
        <end position="175"/>
    </location>
</feature>
<evidence type="ECO:0000256" key="7">
    <source>
        <dbReference type="ARBA" id="ARBA00022679"/>
    </source>
</evidence>
<dbReference type="InterPro" id="IPR031127">
    <property type="entry name" value="E3_UB_ligase_RBR"/>
</dbReference>
<evidence type="ECO:0000313" key="17">
    <source>
        <dbReference type="EMBL" id="SPC89842.1"/>
    </source>
</evidence>
<dbReference type="InterPro" id="IPR017907">
    <property type="entry name" value="Znf_RING_CS"/>
</dbReference>
<dbReference type="GO" id="GO:0004523">
    <property type="term" value="F:RNA-DNA hybrid ribonuclease activity"/>
    <property type="evidence" value="ECO:0007669"/>
    <property type="project" value="InterPro"/>
</dbReference>
<sequence length="575" mass="66058">MADRVPTNPHEDLWSVLTEQRREFMAAQELESDRDLAFHLQLQEALAASLVLQPSTSTSSILESQHTTNTTTTTVTENDGVSGFAACQSDEFDKWKQEIKDREESEAEMKRVKEELGRRFHDEKFAREILRIREDDWREWGDNYEKPLYGGGEGCSKSKNVDLEDEDEDEDNDNDNDAVFRLYTKGLVSVEDIRGEKSGLAGIGVAICDPNDKLIFEVRKPLIGNGMSKNAAEAKALIEGLNVALALDLKRLNIYFDSFPLYKFVNRRWVPKQRKIAVLVNQINVLRRKFLYFNPMVVVRNDAKFALKLARDAIISQVTRPAETSGDRNVKEACVICLEDTDVSHMFSVDGCQHRYCVSCMKQHVEVKLLHGMLPKCPHEGCKSELLVDSCRKFLTSKSIETMNQRIKEASIPVAEKVYCPNPRCSTLMSKSDILEYSKDFLDVRRSVARKCMKCHGLFCIDCKVPWHSNLTCYLYKMLNPNPPAEDVKLKSLATRNLWRQCVKCNHMIELAEGCYHMTCRCGFEFCYNCGAEWKNKKATCSCPLWDEQNIWDEEDEEDDDAQYYDSDSDYYSDY</sequence>
<feature type="compositionally biased region" description="Acidic residues" evidence="14">
    <location>
        <begin position="163"/>
        <end position="175"/>
    </location>
</feature>
<evidence type="ECO:0000256" key="3">
    <source>
        <dbReference type="ARBA" id="ARBA00003976"/>
    </source>
</evidence>
<comment type="catalytic activity">
    <reaction evidence="1">
        <text>[E2 ubiquitin-conjugating enzyme]-S-ubiquitinyl-L-cysteine + [acceptor protein]-L-lysine = [E2 ubiquitin-conjugating enzyme]-L-cysteine + [acceptor protein]-N(6)-ubiquitinyl-L-lysine.</text>
        <dbReference type="EC" id="2.3.2.31"/>
    </reaction>
</comment>
<evidence type="ECO:0000256" key="6">
    <source>
        <dbReference type="ARBA" id="ARBA00012251"/>
    </source>
</evidence>
<dbReference type="PROSITE" id="PS51873">
    <property type="entry name" value="TRIAD"/>
    <property type="match status" value="1"/>
</dbReference>
<evidence type="ECO:0000256" key="8">
    <source>
        <dbReference type="ARBA" id="ARBA00022723"/>
    </source>
</evidence>
<comment type="function">
    <text evidence="3">Might act as an E3 ubiquitin-protein ligase, or as part of E3 complex, which accepts ubiquitin from specific E2 ubiquitin-conjugating enzymes and then transfers it to substrates.</text>
</comment>
<dbReference type="InterPro" id="IPR044066">
    <property type="entry name" value="TRIAD_supradom"/>
</dbReference>
<accession>A0A2N9FRH1</accession>
<evidence type="ECO:0000256" key="10">
    <source>
        <dbReference type="ARBA" id="ARBA00022771"/>
    </source>
</evidence>
<dbReference type="CDD" id="cd22584">
    <property type="entry name" value="Rcat_RBR_unk"/>
    <property type="match status" value="1"/>
</dbReference>
<dbReference type="PANTHER" id="PTHR11685">
    <property type="entry name" value="RBR FAMILY RING FINGER AND IBR DOMAIN-CONTAINING"/>
    <property type="match status" value="1"/>
</dbReference>
<keyword evidence="9" id="KW-0677">Repeat</keyword>
<organism evidence="17">
    <name type="scientific">Fagus sylvatica</name>
    <name type="common">Beechnut</name>
    <dbReference type="NCBI Taxonomy" id="28930"/>
    <lineage>
        <taxon>Eukaryota</taxon>
        <taxon>Viridiplantae</taxon>
        <taxon>Streptophyta</taxon>
        <taxon>Embryophyta</taxon>
        <taxon>Tracheophyta</taxon>
        <taxon>Spermatophyta</taxon>
        <taxon>Magnoliopsida</taxon>
        <taxon>eudicotyledons</taxon>
        <taxon>Gunneridae</taxon>
        <taxon>Pentapetalae</taxon>
        <taxon>rosids</taxon>
        <taxon>fabids</taxon>
        <taxon>Fagales</taxon>
        <taxon>Fagaceae</taxon>
        <taxon>Fagus</taxon>
    </lineage>
</organism>
<dbReference type="InterPro" id="IPR013083">
    <property type="entry name" value="Znf_RING/FYVE/PHD"/>
</dbReference>
<dbReference type="FunFam" id="3.30.420.10:FF:000076">
    <property type="entry name" value="RBR-type E3 ubiquitin transferase"/>
    <property type="match status" value="1"/>
</dbReference>
<dbReference type="GO" id="GO:0016567">
    <property type="term" value="P:protein ubiquitination"/>
    <property type="evidence" value="ECO:0007669"/>
    <property type="project" value="UniProtKB-UniPathway"/>
</dbReference>
<comment type="cofactor">
    <cofactor evidence="2">
        <name>Zn(2+)</name>
        <dbReference type="ChEBI" id="CHEBI:29105"/>
    </cofactor>
</comment>
<evidence type="ECO:0000256" key="13">
    <source>
        <dbReference type="PROSITE-ProRule" id="PRU00175"/>
    </source>
</evidence>